<accession>A0A096C234</accession>
<sequence length="301" mass="34739">MIQIADKSVLFDEMEISVEEDTKIGEDIVFCLRYDYNFCKYRMTIENNKAKYTKVSGDTITFYKGNMELSLENFLEDSPMTVFYADDSVSYGVNYYHPQCKADEISDDLISTLEWENVDLSKESQHSKPYETDSIQYYMTKNIISKYDYLIDDDGSGEIADLVAITNSERLIDITLYHLKYARGGKVSNCIENLYQVCGQAQKSVRWKYVVGQKVFDHILKRSEKKEQRGKSSSILKGTIEEIIKLREEASNKKEVRYHVVIVQPGMSKSQCSHEMKILLGNTVKILHEMANIDCRVICSK</sequence>
<dbReference type="Proteomes" id="UP000029538">
    <property type="component" value="Unassembled WGS sequence"/>
</dbReference>
<evidence type="ECO:0000313" key="1">
    <source>
        <dbReference type="EMBL" id="KGF49057.1"/>
    </source>
</evidence>
<gene>
    <name evidence="1" type="ORF">HMPREF0654_06730</name>
</gene>
<dbReference type="EMBL" id="JRNR01000063">
    <property type="protein sequence ID" value="KGF49057.1"/>
    <property type="molecule type" value="Genomic_DNA"/>
</dbReference>
<comment type="caution">
    <text evidence="1">The sequence shown here is derived from an EMBL/GenBank/DDBJ whole genome shotgun (WGS) entry which is preliminary data.</text>
</comment>
<evidence type="ECO:0000313" key="2">
    <source>
        <dbReference type="Proteomes" id="UP000029538"/>
    </source>
</evidence>
<proteinExistence type="predicted"/>
<protein>
    <submittedName>
        <fullName evidence="1">Uncharacterized protein</fullName>
    </submittedName>
</protein>
<dbReference type="AlphaFoldDB" id="A0A096C234"/>
<reference evidence="1 2" key="1">
    <citation type="submission" date="2014-07" db="EMBL/GenBank/DDBJ databases">
        <authorList>
            <person name="McCorrison J."/>
            <person name="Sanka R."/>
            <person name="Torralba M."/>
            <person name="Gillis M."/>
            <person name="Haft D.H."/>
            <person name="Methe B."/>
            <person name="Sutton G."/>
            <person name="Nelson K.E."/>
        </authorList>
    </citation>
    <scope>NUCLEOTIDE SEQUENCE [LARGE SCALE GENOMIC DNA]</scope>
    <source>
        <strain evidence="1 2">DNF00882</strain>
    </source>
</reference>
<organism evidence="1 2">
    <name type="scientific">Prevotella disiens DNF00882</name>
    <dbReference type="NCBI Taxonomy" id="1401075"/>
    <lineage>
        <taxon>Bacteria</taxon>
        <taxon>Pseudomonadati</taxon>
        <taxon>Bacteroidota</taxon>
        <taxon>Bacteroidia</taxon>
        <taxon>Bacteroidales</taxon>
        <taxon>Prevotellaceae</taxon>
        <taxon>Prevotella</taxon>
    </lineage>
</organism>
<name>A0A096C234_9BACT</name>